<reference evidence="1 2" key="1">
    <citation type="journal article" date="2007" name="Virology">
        <title>Sequence and annotation of the 314-kb MT325 and the 321-kb FR483 viruses that infect Chlorella Pbi.</title>
        <authorList>
            <person name="Fitzgerald L.A."/>
            <person name="Graves M.V."/>
            <person name="Li X."/>
            <person name="Feldblyum T."/>
            <person name="Hartigan J."/>
            <person name="Van Etten J.L."/>
        </authorList>
    </citation>
    <scope>NUCLEOTIDE SEQUENCE [LARGE SCALE GENOMIC DNA]</scope>
    <source>
        <strain evidence="1 2">MT325</strain>
    </source>
</reference>
<proteinExistence type="predicted"/>
<dbReference type="EMBL" id="DQ491001">
    <property type="protein sequence ID" value="ABT14157.1"/>
    <property type="molecule type" value="Genomic_DNA"/>
</dbReference>
<evidence type="ECO:0000313" key="2">
    <source>
        <dbReference type="Proteomes" id="UP000246715"/>
    </source>
</evidence>
<gene>
    <name evidence="1" type="primary">m603R</name>
    <name evidence="1" type="ORF">MT325_m603R</name>
</gene>
<organism evidence="1 2">
    <name type="scientific">Paramecium bursaria Chlorella virus MT325</name>
    <name type="common">PBCV-MT325</name>
    <dbReference type="NCBI Taxonomy" id="346932"/>
    <lineage>
        <taxon>Viruses</taxon>
        <taxon>Varidnaviria</taxon>
        <taxon>Bamfordvirae</taxon>
        <taxon>Nucleocytoviricota</taxon>
        <taxon>Megaviricetes</taxon>
        <taxon>Algavirales</taxon>
        <taxon>Phycodnaviridae</taxon>
        <taxon>Chlorovirus</taxon>
        <taxon>Chlorovirus conductrix</taxon>
        <taxon>Paramecium bursaria Chlorella virus A1</taxon>
    </lineage>
</organism>
<accession>A7IUY3</accession>
<protein>
    <submittedName>
        <fullName evidence="1">Uncharacterized protein m603R</fullName>
    </submittedName>
</protein>
<organismHost>
    <name type="scientific">Paramecium bursaria</name>
    <dbReference type="NCBI Taxonomy" id="74790"/>
</organismHost>
<sequence length="90" mass="10141">MRLIAIVQNPIRIFLTRHPETLQISLASSPGGISPTVLDVHVPHLCNSCYQFSLISMFMSVKCPFFCKCVSGIVIIYMNTWARFLKLAPQ</sequence>
<evidence type="ECO:0000313" key="1">
    <source>
        <dbReference type="EMBL" id="ABT14157.1"/>
    </source>
</evidence>
<dbReference type="Proteomes" id="UP000246715">
    <property type="component" value="Segment"/>
</dbReference>
<name>A7IUY3_PBCVM</name>